<protein>
    <submittedName>
        <fullName evidence="3">Cupin domain-containing protein</fullName>
    </submittedName>
</protein>
<name>A0ABD5RNJ6_9EURY</name>
<dbReference type="InterPro" id="IPR011051">
    <property type="entry name" value="RmlC_Cupin_sf"/>
</dbReference>
<accession>A0ABD5RNJ6</accession>
<dbReference type="AlphaFoldDB" id="A0ABD5RNJ6"/>
<feature type="compositionally biased region" description="Basic and acidic residues" evidence="1">
    <location>
        <begin position="104"/>
        <end position="118"/>
    </location>
</feature>
<dbReference type="InterPro" id="IPR013096">
    <property type="entry name" value="Cupin_2"/>
</dbReference>
<evidence type="ECO:0000313" key="3">
    <source>
        <dbReference type="EMBL" id="MFC5971894.1"/>
    </source>
</evidence>
<dbReference type="Proteomes" id="UP001596099">
    <property type="component" value="Unassembled WGS sequence"/>
</dbReference>
<dbReference type="Pfam" id="PF07883">
    <property type="entry name" value="Cupin_2"/>
    <property type="match status" value="1"/>
</dbReference>
<evidence type="ECO:0000259" key="2">
    <source>
        <dbReference type="Pfam" id="PF07883"/>
    </source>
</evidence>
<feature type="domain" description="Cupin type-2" evidence="2">
    <location>
        <begin position="36"/>
        <end position="95"/>
    </location>
</feature>
<dbReference type="RefSeq" id="WP_247414773.1">
    <property type="nucleotide sequence ID" value="NZ_JALLGW010000001.1"/>
</dbReference>
<dbReference type="CDD" id="cd02226">
    <property type="entry name" value="cupin_YdbB-like"/>
    <property type="match status" value="1"/>
</dbReference>
<comment type="caution">
    <text evidence="3">The sequence shown here is derived from an EMBL/GenBank/DDBJ whole genome shotgun (WGS) entry which is preliminary data.</text>
</comment>
<evidence type="ECO:0000313" key="4">
    <source>
        <dbReference type="Proteomes" id="UP001596099"/>
    </source>
</evidence>
<dbReference type="Gene3D" id="2.60.120.10">
    <property type="entry name" value="Jelly Rolls"/>
    <property type="match status" value="1"/>
</dbReference>
<sequence length="118" mass="13265">MDPVSLAEAADALDDPWSPRLLAECNGQHVKLARMEGAFDWHAHPDVDELFLVVEGAIRIEFRDETVELDEDELHVVPAGVEHRPVADEPAVVLLFEPEGTRNTGDRVTERTTEVERR</sequence>
<reference evidence="3 4" key="1">
    <citation type="journal article" date="2019" name="Int. J. Syst. Evol. Microbiol.">
        <title>The Global Catalogue of Microorganisms (GCM) 10K type strain sequencing project: providing services to taxonomists for standard genome sequencing and annotation.</title>
        <authorList>
            <consortium name="The Broad Institute Genomics Platform"/>
            <consortium name="The Broad Institute Genome Sequencing Center for Infectious Disease"/>
            <person name="Wu L."/>
            <person name="Ma J."/>
        </authorList>
    </citation>
    <scope>NUCLEOTIDE SEQUENCE [LARGE SCALE GENOMIC DNA]</scope>
    <source>
        <strain evidence="3 4">CGMCC 1.12543</strain>
    </source>
</reference>
<dbReference type="InterPro" id="IPR052044">
    <property type="entry name" value="PKS_Associated_Protein"/>
</dbReference>
<dbReference type="PANTHER" id="PTHR36114:SF1">
    <property type="entry name" value="16.7 KDA PROTEIN IN WHIE LOCUS"/>
    <property type="match status" value="1"/>
</dbReference>
<proteinExistence type="predicted"/>
<gene>
    <name evidence="3" type="ORF">ACFPYI_11180</name>
</gene>
<dbReference type="PANTHER" id="PTHR36114">
    <property type="entry name" value="16.7 KDA PROTEIN IN WHIE LOCUS"/>
    <property type="match status" value="1"/>
</dbReference>
<dbReference type="SUPFAM" id="SSF51182">
    <property type="entry name" value="RmlC-like cupins"/>
    <property type="match status" value="1"/>
</dbReference>
<organism evidence="3 4">
    <name type="scientific">Halomarina salina</name>
    <dbReference type="NCBI Taxonomy" id="1872699"/>
    <lineage>
        <taxon>Archaea</taxon>
        <taxon>Methanobacteriati</taxon>
        <taxon>Methanobacteriota</taxon>
        <taxon>Stenosarchaea group</taxon>
        <taxon>Halobacteria</taxon>
        <taxon>Halobacteriales</taxon>
        <taxon>Natronomonadaceae</taxon>
        <taxon>Halomarina</taxon>
    </lineage>
</organism>
<dbReference type="EMBL" id="JBHSQH010000001">
    <property type="protein sequence ID" value="MFC5971894.1"/>
    <property type="molecule type" value="Genomic_DNA"/>
</dbReference>
<feature type="region of interest" description="Disordered" evidence="1">
    <location>
        <begin position="99"/>
        <end position="118"/>
    </location>
</feature>
<dbReference type="InterPro" id="IPR014710">
    <property type="entry name" value="RmlC-like_jellyroll"/>
</dbReference>
<keyword evidence="4" id="KW-1185">Reference proteome</keyword>
<evidence type="ECO:0000256" key="1">
    <source>
        <dbReference type="SAM" id="MobiDB-lite"/>
    </source>
</evidence>